<organism evidence="4 5">
    <name type="scientific">Rhodocista pekingensis</name>
    <dbReference type="NCBI Taxonomy" id="201185"/>
    <lineage>
        <taxon>Bacteria</taxon>
        <taxon>Pseudomonadati</taxon>
        <taxon>Pseudomonadota</taxon>
        <taxon>Alphaproteobacteria</taxon>
        <taxon>Rhodospirillales</taxon>
        <taxon>Azospirillaceae</taxon>
        <taxon>Rhodocista</taxon>
    </lineage>
</organism>
<gene>
    <name evidence="4" type="ORF">ACFQPS_16995</name>
</gene>
<sequence length="464" mass="49167">MRPLLPAALAALLVASLPAAARAQEKVPAALAGQAVLPADATLPPPSGAPALVTSAGKFTGPENRRTEVPGSVRGLTGPGPGGRDTGFALPMPGQPVQGVSSLRAAGDGSYWALADNGFGSRANSADALLAIHRLRPDWEAGTVARETTVFLSDPDRRMPWPITLEGAETRLLTGADLDPESLVVTPDGFWVGDEFGPWLAHFAPDGRLLGLWETVVGGRVVRSPDHPAVRTPGMPDGTVPFEVARSRGFEGLAASPDGRFLYALLEGALVLDGKRETWADGRPRLRWLEFDTQAEDGEGAWTGRVLFYPLEADANAIGEVTMLDADRALVIERDGGEGDAAQACPESTPAPTCFERPARFKRLYLVSRKDTMDGGAVRKLAYVDLLAITDPDGKARQGAAPDPRGGTRLPLPFATIESVEPAGPDSVLIVNDNNFPFSAGRALDRADDTEFVLLRVPELLARQ</sequence>
<dbReference type="Proteomes" id="UP001596456">
    <property type="component" value="Unassembled WGS sequence"/>
</dbReference>
<name>A0ABW2L0T1_9PROT</name>
<evidence type="ECO:0000313" key="4">
    <source>
        <dbReference type="EMBL" id="MFC7334864.1"/>
    </source>
</evidence>
<evidence type="ECO:0000313" key="5">
    <source>
        <dbReference type="Proteomes" id="UP001596456"/>
    </source>
</evidence>
<dbReference type="PANTHER" id="PTHR37957:SF1">
    <property type="entry name" value="PHYTASE-LIKE DOMAIN-CONTAINING PROTEIN"/>
    <property type="match status" value="1"/>
</dbReference>
<feature type="domain" description="Phytase-like" evidence="3">
    <location>
        <begin position="95"/>
        <end position="436"/>
    </location>
</feature>
<dbReference type="RefSeq" id="WP_377360406.1">
    <property type="nucleotide sequence ID" value="NZ_JBHTCM010000022.1"/>
</dbReference>
<dbReference type="EMBL" id="JBHTCM010000022">
    <property type="protein sequence ID" value="MFC7334864.1"/>
    <property type="molecule type" value="Genomic_DNA"/>
</dbReference>
<protein>
    <submittedName>
        <fullName evidence="4">Esterase-like activity of phytase family protein</fullName>
    </submittedName>
</protein>
<dbReference type="Pfam" id="PF13449">
    <property type="entry name" value="Phytase-like"/>
    <property type="match status" value="1"/>
</dbReference>
<evidence type="ECO:0000256" key="2">
    <source>
        <dbReference type="SAM" id="SignalP"/>
    </source>
</evidence>
<dbReference type="PANTHER" id="PTHR37957">
    <property type="entry name" value="BLR7070 PROTEIN"/>
    <property type="match status" value="1"/>
</dbReference>
<accession>A0ABW2L0T1</accession>
<feature type="signal peptide" evidence="2">
    <location>
        <begin position="1"/>
        <end position="23"/>
    </location>
</feature>
<evidence type="ECO:0000259" key="3">
    <source>
        <dbReference type="Pfam" id="PF13449"/>
    </source>
</evidence>
<dbReference type="SUPFAM" id="SSF63829">
    <property type="entry name" value="Calcium-dependent phosphotriesterase"/>
    <property type="match status" value="1"/>
</dbReference>
<dbReference type="InterPro" id="IPR027372">
    <property type="entry name" value="Phytase-like_dom"/>
</dbReference>
<keyword evidence="5" id="KW-1185">Reference proteome</keyword>
<evidence type="ECO:0000256" key="1">
    <source>
        <dbReference type="SAM" id="MobiDB-lite"/>
    </source>
</evidence>
<feature type="region of interest" description="Disordered" evidence="1">
    <location>
        <begin position="47"/>
        <end position="88"/>
    </location>
</feature>
<reference evidence="5" key="1">
    <citation type="journal article" date="2019" name="Int. J. Syst. Evol. Microbiol.">
        <title>The Global Catalogue of Microorganisms (GCM) 10K type strain sequencing project: providing services to taxonomists for standard genome sequencing and annotation.</title>
        <authorList>
            <consortium name="The Broad Institute Genomics Platform"/>
            <consortium name="The Broad Institute Genome Sequencing Center for Infectious Disease"/>
            <person name="Wu L."/>
            <person name="Ma J."/>
        </authorList>
    </citation>
    <scope>NUCLEOTIDE SEQUENCE [LARGE SCALE GENOMIC DNA]</scope>
    <source>
        <strain evidence="5">CGMCC 1.16275</strain>
    </source>
</reference>
<proteinExistence type="predicted"/>
<comment type="caution">
    <text evidence="4">The sequence shown here is derived from an EMBL/GenBank/DDBJ whole genome shotgun (WGS) entry which is preliminary data.</text>
</comment>
<keyword evidence="2" id="KW-0732">Signal</keyword>
<feature type="chain" id="PRO_5046479026" evidence="2">
    <location>
        <begin position="24"/>
        <end position="464"/>
    </location>
</feature>